<protein>
    <recommendedName>
        <fullName evidence="5">Secreted protein</fullName>
    </recommendedName>
</protein>
<evidence type="ECO:0000313" key="3">
    <source>
        <dbReference type="EMBL" id="QEG41248.1"/>
    </source>
</evidence>
<dbReference type="RefSeq" id="WP_068133747.1">
    <property type="nucleotide sequence ID" value="NZ_CP042914.1"/>
</dbReference>
<dbReference type="OrthoDB" id="290424at2"/>
<dbReference type="AlphaFoldDB" id="A0A5B9QQG4"/>
<name>A0A5B9QQG4_9BACT</name>
<accession>A0A5B9QQG4</accession>
<evidence type="ECO:0000256" key="1">
    <source>
        <dbReference type="SAM" id="Coils"/>
    </source>
</evidence>
<feature type="coiled-coil region" evidence="1">
    <location>
        <begin position="74"/>
        <end position="108"/>
    </location>
</feature>
<proteinExistence type="predicted"/>
<evidence type="ECO:0000256" key="2">
    <source>
        <dbReference type="SAM" id="SignalP"/>
    </source>
</evidence>
<organism evidence="3 4">
    <name type="scientific">Roseimaritima ulvae</name>
    <dbReference type="NCBI Taxonomy" id="980254"/>
    <lineage>
        <taxon>Bacteria</taxon>
        <taxon>Pseudomonadati</taxon>
        <taxon>Planctomycetota</taxon>
        <taxon>Planctomycetia</taxon>
        <taxon>Pirellulales</taxon>
        <taxon>Pirellulaceae</taxon>
        <taxon>Roseimaritima</taxon>
    </lineage>
</organism>
<reference evidence="3 4" key="1">
    <citation type="submission" date="2019-08" db="EMBL/GenBank/DDBJ databases">
        <title>Deep-cultivation of Planctomycetes and their phenomic and genomic characterization uncovers novel biology.</title>
        <authorList>
            <person name="Wiegand S."/>
            <person name="Jogler M."/>
            <person name="Boedeker C."/>
            <person name="Pinto D."/>
            <person name="Vollmers J."/>
            <person name="Rivas-Marin E."/>
            <person name="Kohn T."/>
            <person name="Peeters S.H."/>
            <person name="Heuer A."/>
            <person name="Rast P."/>
            <person name="Oberbeckmann S."/>
            <person name="Bunk B."/>
            <person name="Jeske O."/>
            <person name="Meyerdierks A."/>
            <person name="Storesund J.E."/>
            <person name="Kallscheuer N."/>
            <person name="Luecker S."/>
            <person name="Lage O.M."/>
            <person name="Pohl T."/>
            <person name="Merkel B.J."/>
            <person name="Hornburger P."/>
            <person name="Mueller R.-W."/>
            <person name="Bruemmer F."/>
            <person name="Labrenz M."/>
            <person name="Spormann A.M."/>
            <person name="Op den Camp H."/>
            <person name="Overmann J."/>
            <person name="Amann R."/>
            <person name="Jetten M.S.M."/>
            <person name="Mascher T."/>
            <person name="Medema M.H."/>
            <person name="Devos D.P."/>
            <person name="Kaster A.-K."/>
            <person name="Ovreas L."/>
            <person name="Rohde M."/>
            <person name="Galperin M.Y."/>
            <person name="Jogler C."/>
        </authorList>
    </citation>
    <scope>NUCLEOTIDE SEQUENCE [LARGE SCALE GENOMIC DNA]</scope>
    <source>
        <strain evidence="3 4">UC8</strain>
    </source>
</reference>
<keyword evidence="2" id="KW-0732">Signal</keyword>
<feature type="signal peptide" evidence="2">
    <location>
        <begin position="1"/>
        <end position="35"/>
    </location>
</feature>
<feature type="chain" id="PRO_5022918000" description="Secreted protein" evidence="2">
    <location>
        <begin position="36"/>
        <end position="172"/>
    </location>
</feature>
<evidence type="ECO:0000313" key="4">
    <source>
        <dbReference type="Proteomes" id="UP000325286"/>
    </source>
</evidence>
<keyword evidence="1" id="KW-0175">Coiled coil</keyword>
<dbReference type="KEGG" id="rul:UC8_32670"/>
<sequence length="172" mass="18701" precursor="true">MKKSQNSKRQIGAIAGAGVVFAALLALSLQSLAFAQESTQETNDRGNETESKPMCPMMAGLKGIKLTADSPPLLMAQADELKLTEEQKQELKSIAEEAQRKAADVLTADQKSMIGKSPDRAMSMMEIAMMRSKGVKGDKSGDMCPMCMKKMDGMKKMMMDRKKNGGRETTSN</sequence>
<evidence type="ECO:0008006" key="5">
    <source>
        <dbReference type="Google" id="ProtNLM"/>
    </source>
</evidence>
<keyword evidence="4" id="KW-1185">Reference proteome</keyword>
<dbReference type="EMBL" id="CP042914">
    <property type="protein sequence ID" value="QEG41248.1"/>
    <property type="molecule type" value="Genomic_DNA"/>
</dbReference>
<dbReference type="Proteomes" id="UP000325286">
    <property type="component" value="Chromosome"/>
</dbReference>
<gene>
    <name evidence="3" type="ORF">UC8_32670</name>
</gene>